<evidence type="ECO:0000259" key="2">
    <source>
        <dbReference type="Pfam" id="PF20434"/>
    </source>
</evidence>
<protein>
    <submittedName>
        <fullName evidence="3">Putative esterase</fullName>
    </submittedName>
</protein>
<keyword evidence="1" id="KW-0378">Hydrolase</keyword>
<dbReference type="EMBL" id="CP000852">
    <property type="protein sequence ID" value="ABW02043.1"/>
    <property type="molecule type" value="Genomic_DNA"/>
</dbReference>
<dbReference type="eggNOG" id="arCOG01646">
    <property type="taxonomic scope" value="Archaea"/>
</dbReference>
<dbReference type="HOGENOM" id="CLU_012494_5_2_2"/>
<name>A8ME37_CALMQ</name>
<evidence type="ECO:0000313" key="3">
    <source>
        <dbReference type="EMBL" id="ABW02043.1"/>
    </source>
</evidence>
<feature type="domain" description="BD-FAE-like" evidence="2">
    <location>
        <begin position="30"/>
        <end position="226"/>
    </location>
</feature>
<dbReference type="GeneID" id="5709759"/>
<dbReference type="InterPro" id="IPR050300">
    <property type="entry name" value="GDXG_lipolytic_enzyme"/>
</dbReference>
<accession>A8ME37</accession>
<dbReference type="STRING" id="397948.Cmaq_1216"/>
<organism evidence="3 4">
    <name type="scientific">Caldivirga maquilingensis (strain ATCC 700844 / DSM 13496 / JCM 10307 / IC-167)</name>
    <dbReference type="NCBI Taxonomy" id="397948"/>
    <lineage>
        <taxon>Archaea</taxon>
        <taxon>Thermoproteota</taxon>
        <taxon>Thermoprotei</taxon>
        <taxon>Thermoproteales</taxon>
        <taxon>Thermoproteaceae</taxon>
        <taxon>Caldivirga</taxon>
    </lineage>
</organism>
<dbReference type="Gene3D" id="3.40.50.1820">
    <property type="entry name" value="alpha/beta hydrolase"/>
    <property type="match status" value="1"/>
</dbReference>
<keyword evidence="4" id="KW-1185">Reference proteome</keyword>
<gene>
    <name evidence="3" type="ordered locus">Cmaq_1216</name>
</gene>
<dbReference type="Proteomes" id="UP000001137">
    <property type="component" value="Chromosome"/>
</dbReference>
<dbReference type="RefSeq" id="WP_012186262.1">
    <property type="nucleotide sequence ID" value="NC_009954.1"/>
</dbReference>
<dbReference type="GO" id="GO:0016787">
    <property type="term" value="F:hydrolase activity"/>
    <property type="evidence" value="ECO:0007669"/>
    <property type="project" value="UniProtKB-KW"/>
</dbReference>
<proteinExistence type="predicted"/>
<dbReference type="Pfam" id="PF20434">
    <property type="entry name" value="BD-FAE"/>
    <property type="match status" value="1"/>
</dbReference>
<sequence length="287" mass="31875">MRIEVIRLRDDRPVTLTSYILDTSPEISWGRRPAIIICPGGGFVRTSDREAEPVASIFLSRGYHAFVLRYSTESMGVSKVYPDVVIELANAVVSIRRNADKWNIDPGRIAIIGFSAGGTVAALYSVNWHRDWLSKLVNAPKDTLKPSAVILAYPVVDFAVMNEVTKNNRNTPAAGVLFKMMSLALGSGKFTEDDLRELSATYHVDENTPPTFIWTTADDDVVPVESIISYVNALARNKVPFEFHVFEKGVHGLSLADKTTASNPQHVNPPVAKWIELALSWLERHIE</sequence>
<evidence type="ECO:0000313" key="4">
    <source>
        <dbReference type="Proteomes" id="UP000001137"/>
    </source>
</evidence>
<evidence type="ECO:0000256" key="1">
    <source>
        <dbReference type="ARBA" id="ARBA00022801"/>
    </source>
</evidence>
<dbReference type="InterPro" id="IPR049492">
    <property type="entry name" value="BD-FAE-like_dom"/>
</dbReference>
<dbReference type="AlphaFoldDB" id="A8ME37"/>
<dbReference type="SUPFAM" id="SSF53474">
    <property type="entry name" value="alpha/beta-Hydrolases"/>
    <property type="match status" value="1"/>
</dbReference>
<dbReference type="KEGG" id="cma:Cmaq_1216"/>
<dbReference type="PANTHER" id="PTHR48081:SF6">
    <property type="entry name" value="PEPTIDASE S9 PROLYL OLIGOPEPTIDASE CATALYTIC DOMAIN-CONTAINING PROTEIN"/>
    <property type="match status" value="1"/>
</dbReference>
<dbReference type="PANTHER" id="PTHR48081">
    <property type="entry name" value="AB HYDROLASE SUPERFAMILY PROTEIN C4A8.06C"/>
    <property type="match status" value="1"/>
</dbReference>
<reference evidence="3 4" key="1">
    <citation type="submission" date="2007-10" db="EMBL/GenBank/DDBJ databases">
        <title>Complete sequence of Caldivirga maquilingensis IC-167.</title>
        <authorList>
            <consortium name="US DOE Joint Genome Institute"/>
            <person name="Copeland A."/>
            <person name="Lucas S."/>
            <person name="Lapidus A."/>
            <person name="Barry K."/>
            <person name="Glavina del Rio T."/>
            <person name="Dalin E."/>
            <person name="Tice H."/>
            <person name="Pitluck S."/>
            <person name="Saunders E."/>
            <person name="Brettin T."/>
            <person name="Bruce D."/>
            <person name="Detter J.C."/>
            <person name="Han C."/>
            <person name="Schmutz J."/>
            <person name="Larimer F."/>
            <person name="Land M."/>
            <person name="Hauser L."/>
            <person name="Kyrpides N."/>
            <person name="Ivanova N."/>
            <person name="Biddle J.F."/>
            <person name="Zhang Z."/>
            <person name="Fitz-Gibbon S.T."/>
            <person name="Lowe T.M."/>
            <person name="Saltikov C."/>
            <person name="House C.H."/>
            <person name="Richardson P."/>
        </authorList>
    </citation>
    <scope>NUCLEOTIDE SEQUENCE [LARGE SCALE GENOMIC DNA]</scope>
    <source>
        <strain evidence="4">ATCC 700844 / DSM 13496 / JCM 10307 / IC-167</strain>
    </source>
</reference>
<dbReference type="InterPro" id="IPR029058">
    <property type="entry name" value="AB_hydrolase_fold"/>
</dbReference>